<evidence type="ECO:0000259" key="2">
    <source>
        <dbReference type="Pfam" id="PF13456"/>
    </source>
</evidence>
<dbReference type="PANTHER" id="PTHR34146">
    <property type="entry name" value="POLYNUCLEOTIDYL TRANSFERASE, RIBONUCLEASE H-LIKE SUPERFAMILY PROTEIN-RELATED"/>
    <property type="match status" value="1"/>
</dbReference>
<evidence type="ECO:0000313" key="3">
    <source>
        <dbReference type="EMBL" id="KAK1678588.1"/>
    </source>
</evidence>
<dbReference type="GO" id="GO:0003676">
    <property type="term" value="F:nucleic acid binding"/>
    <property type="evidence" value="ECO:0007669"/>
    <property type="project" value="InterPro"/>
</dbReference>
<dbReference type="AlphaFoldDB" id="A0AAD8WUH3"/>
<keyword evidence="1" id="KW-0732">Signal</keyword>
<dbReference type="PANTHER" id="PTHR34146:SF10">
    <property type="entry name" value="RNASE H TYPE-1 DOMAIN-CONTAINING PROTEIN"/>
    <property type="match status" value="1"/>
</dbReference>
<organism evidence="3 4">
    <name type="scientific">Lolium multiflorum</name>
    <name type="common">Italian ryegrass</name>
    <name type="synonym">Lolium perenne subsp. multiflorum</name>
    <dbReference type="NCBI Taxonomy" id="4521"/>
    <lineage>
        <taxon>Eukaryota</taxon>
        <taxon>Viridiplantae</taxon>
        <taxon>Streptophyta</taxon>
        <taxon>Embryophyta</taxon>
        <taxon>Tracheophyta</taxon>
        <taxon>Spermatophyta</taxon>
        <taxon>Magnoliopsida</taxon>
        <taxon>Liliopsida</taxon>
        <taxon>Poales</taxon>
        <taxon>Poaceae</taxon>
        <taxon>BOP clade</taxon>
        <taxon>Pooideae</taxon>
        <taxon>Poodae</taxon>
        <taxon>Poeae</taxon>
        <taxon>Poeae Chloroplast Group 2 (Poeae type)</taxon>
        <taxon>Loliodinae</taxon>
        <taxon>Loliinae</taxon>
        <taxon>Lolium</taxon>
    </lineage>
</organism>
<feature type="chain" id="PRO_5041993272" description="RNase H type-1 domain-containing protein" evidence="1">
    <location>
        <begin position="33"/>
        <end position="142"/>
    </location>
</feature>
<accession>A0AAD8WUH3</accession>
<evidence type="ECO:0000313" key="4">
    <source>
        <dbReference type="Proteomes" id="UP001231189"/>
    </source>
</evidence>
<name>A0AAD8WUH3_LOLMU</name>
<proteinExistence type="predicted"/>
<reference evidence="3" key="1">
    <citation type="submission" date="2023-07" db="EMBL/GenBank/DDBJ databases">
        <title>A chromosome-level genome assembly of Lolium multiflorum.</title>
        <authorList>
            <person name="Chen Y."/>
            <person name="Copetti D."/>
            <person name="Kolliker R."/>
            <person name="Studer B."/>
        </authorList>
    </citation>
    <scope>NUCLEOTIDE SEQUENCE</scope>
    <source>
        <strain evidence="3">02402/16</strain>
        <tissue evidence="3">Leaf</tissue>
    </source>
</reference>
<comment type="caution">
    <text evidence="3">The sequence shown here is derived from an EMBL/GenBank/DDBJ whole genome shotgun (WGS) entry which is preliminary data.</text>
</comment>
<feature type="signal peptide" evidence="1">
    <location>
        <begin position="1"/>
        <end position="32"/>
    </location>
</feature>
<dbReference type="SUPFAM" id="SSF53098">
    <property type="entry name" value="Ribonuclease H-like"/>
    <property type="match status" value="1"/>
</dbReference>
<dbReference type="InterPro" id="IPR036397">
    <property type="entry name" value="RNaseH_sf"/>
</dbReference>
<dbReference type="InterPro" id="IPR002156">
    <property type="entry name" value="RNaseH_domain"/>
</dbReference>
<feature type="domain" description="RNase H type-1" evidence="2">
    <location>
        <begin position="3"/>
        <end position="97"/>
    </location>
</feature>
<protein>
    <recommendedName>
        <fullName evidence="2">RNase H type-1 domain-containing protein</fullName>
    </recommendedName>
</protein>
<dbReference type="Pfam" id="PF13456">
    <property type="entry name" value="RVT_3"/>
    <property type="match status" value="1"/>
</dbReference>
<dbReference type="Proteomes" id="UP001231189">
    <property type="component" value="Unassembled WGS sequence"/>
</dbReference>
<sequence>MIQASTSKTHSPLLAEALALFLATQIAVQVQAIGVTFLTDNLTLAKAAASPTLSDAQVPWELRQQIAEYKKASELNSKIYHIKRNLNGVAHDCAQQAIRQTQSLPIFSCSNSAHNMLGNCPIASSLQNFFSQEIVLHAVNCL</sequence>
<keyword evidence="4" id="KW-1185">Reference proteome</keyword>
<evidence type="ECO:0000256" key="1">
    <source>
        <dbReference type="SAM" id="SignalP"/>
    </source>
</evidence>
<dbReference type="GO" id="GO:0004523">
    <property type="term" value="F:RNA-DNA hybrid ribonuclease activity"/>
    <property type="evidence" value="ECO:0007669"/>
    <property type="project" value="InterPro"/>
</dbReference>
<dbReference type="Gene3D" id="3.30.420.10">
    <property type="entry name" value="Ribonuclease H-like superfamily/Ribonuclease H"/>
    <property type="match status" value="1"/>
</dbReference>
<dbReference type="EMBL" id="JAUUTY010000002">
    <property type="protein sequence ID" value="KAK1678588.1"/>
    <property type="molecule type" value="Genomic_DNA"/>
</dbReference>
<gene>
    <name evidence="3" type="ORF">QYE76_039436</name>
</gene>
<dbReference type="InterPro" id="IPR012337">
    <property type="entry name" value="RNaseH-like_sf"/>
</dbReference>